<keyword evidence="3 10" id="KW-0963">Cytoplasm</keyword>
<gene>
    <name evidence="10" type="primary">cmk</name>
    <name evidence="11" type="ORF">AMET1_0472</name>
</gene>
<keyword evidence="7 10" id="KW-0067">ATP-binding</keyword>
<dbReference type="GO" id="GO:0005524">
    <property type="term" value="F:ATP binding"/>
    <property type="evidence" value="ECO:0007669"/>
    <property type="project" value="UniProtKB-UniRule"/>
</dbReference>
<dbReference type="InterPro" id="IPR011892">
    <property type="entry name" value="Cyt_kin_arch"/>
</dbReference>
<dbReference type="NCBIfam" id="TIGR02173">
    <property type="entry name" value="cyt_kin_arch"/>
    <property type="match status" value="1"/>
</dbReference>
<comment type="caution">
    <text evidence="11">The sequence shown here is derived from an EMBL/GenBank/DDBJ whole genome shotgun (WGS) entry which is preliminary data.</text>
</comment>
<reference evidence="11 12" key="1">
    <citation type="submission" date="2016-12" db="EMBL/GenBank/DDBJ databases">
        <title>Discovery of methanogenic haloarchaea.</title>
        <authorList>
            <person name="Sorokin D.Y."/>
            <person name="Makarova K.S."/>
            <person name="Abbas B."/>
            <person name="Ferrer M."/>
            <person name="Golyshin P.N."/>
        </authorList>
    </citation>
    <scope>NUCLEOTIDE SEQUENCE [LARGE SCALE GENOMIC DNA]</scope>
    <source>
        <strain evidence="11">AMET1</strain>
    </source>
</reference>
<dbReference type="GO" id="GO:0036430">
    <property type="term" value="F:CMP kinase activity"/>
    <property type="evidence" value="ECO:0007669"/>
    <property type="project" value="RHEA"/>
</dbReference>
<organism evidence="11 12">
    <name type="scientific">Methanonatronarchaeum thermophilum</name>
    <dbReference type="NCBI Taxonomy" id="1927129"/>
    <lineage>
        <taxon>Archaea</taxon>
        <taxon>Methanobacteriati</taxon>
        <taxon>Methanobacteriota</taxon>
        <taxon>Methanonatronarchaeia</taxon>
        <taxon>Methanonatronarchaeales</taxon>
        <taxon>Methanonatronarchaeaceae</taxon>
        <taxon>Methanonatronarchaeum</taxon>
    </lineage>
</organism>
<dbReference type="Gene3D" id="3.40.50.300">
    <property type="entry name" value="P-loop containing nucleotide triphosphate hydrolases"/>
    <property type="match status" value="1"/>
</dbReference>
<dbReference type="EC" id="2.7.4.25" evidence="10"/>
<feature type="binding site" evidence="10">
    <location>
        <begin position="7"/>
        <end position="15"/>
    </location>
    <ligand>
        <name>ATP</name>
        <dbReference type="ChEBI" id="CHEBI:30616"/>
    </ligand>
</feature>
<comment type="similarity">
    <text evidence="2 10">Belongs to the cytidylate kinase family. Type 2 subfamily.</text>
</comment>
<dbReference type="GO" id="GO:0005737">
    <property type="term" value="C:cytoplasm"/>
    <property type="evidence" value="ECO:0007669"/>
    <property type="project" value="UniProtKB-SubCell"/>
</dbReference>
<dbReference type="Pfam" id="PF13189">
    <property type="entry name" value="Cytidylate_kin2"/>
    <property type="match status" value="1"/>
</dbReference>
<keyword evidence="6 10" id="KW-0418">Kinase</keyword>
<evidence type="ECO:0000256" key="4">
    <source>
        <dbReference type="ARBA" id="ARBA00022679"/>
    </source>
</evidence>
<dbReference type="CDD" id="cd02020">
    <property type="entry name" value="CMPK"/>
    <property type="match status" value="1"/>
</dbReference>
<evidence type="ECO:0000256" key="7">
    <source>
        <dbReference type="ARBA" id="ARBA00022840"/>
    </source>
</evidence>
<dbReference type="Proteomes" id="UP000195137">
    <property type="component" value="Unassembled WGS sequence"/>
</dbReference>
<dbReference type="GO" id="GO:0006220">
    <property type="term" value="P:pyrimidine nucleotide metabolic process"/>
    <property type="evidence" value="ECO:0007669"/>
    <property type="project" value="UniProtKB-UniRule"/>
</dbReference>
<dbReference type="InterPro" id="IPR027417">
    <property type="entry name" value="P-loop_NTPase"/>
</dbReference>
<evidence type="ECO:0000256" key="2">
    <source>
        <dbReference type="ARBA" id="ARBA00011005"/>
    </source>
</evidence>
<dbReference type="AlphaFoldDB" id="A0A1Y3GBH9"/>
<evidence type="ECO:0000256" key="6">
    <source>
        <dbReference type="ARBA" id="ARBA00022777"/>
    </source>
</evidence>
<accession>A0A1Y3GBH9</accession>
<dbReference type="HAMAP" id="MF_00239">
    <property type="entry name" value="Cytidyl_kinase_type2"/>
    <property type="match status" value="1"/>
</dbReference>
<dbReference type="InterPro" id="IPR011994">
    <property type="entry name" value="Cytidylate_kinase_dom"/>
</dbReference>
<evidence type="ECO:0000256" key="10">
    <source>
        <dbReference type="HAMAP-Rule" id="MF_00239"/>
    </source>
</evidence>
<keyword evidence="12" id="KW-1185">Reference proteome</keyword>
<comment type="catalytic activity">
    <reaction evidence="8 10">
        <text>dCMP + ATP = dCDP + ADP</text>
        <dbReference type="Rhea" id="RHEA:25094"/>
        <dbReference type="ChEBI" id="CHEBI:30616"/>
        <dbReference type="ChEBI" id="CHEBI:57566"/>
        <dbReference type="ChEBI" id="CHEBI:58593"/>
        <dbReference type="ChEBI" id="CHEBI:456216"/>
        <dbReference type="EC" id="2.7.4.25"/>
    </reaction>
</comment>
<evidence type="ECO:0000256" key="8">
    <source>
        <dbReference type="ARBA" id="ARBA00047615"/>
    </source>
</evidence>
<dbReference type="EMBL" id="MRZU01000003">
    <property type="protein sequence ID" value="OUJ18821.1"/>
    <property type="molecule type" value="Genomic_DNA"/>
</dbReference>
<evidence type="ECO:0000256" key="1">
    <source>
        <dbReference type="ARBA" id="ARBA00004496"/>
    </source>
</evidence>
<evidence type="ECO:0000313" key="12">
    <source>
        <dbReference type="Proteomes" id="UP000195137"/>
    </source>
</evidence>
<evidence type="ECO:0000256" key="3">
    <source>
        <dbReference type="ARBA" id="ARBA00022490"/>
    </source>
</evidence>
<evidence type="ECO:0000256" key="5">
    <source>
        <dbReference type="ARBA" id="ARBA00022741"/>
    </source>
</evidence>
<comment type="catalytic activity">
    <reaction evidence="9 10">
        <text>CMP + ATP = CDP + ADP</text>
        <dbReference type="Rhea" id="RHEA:11600"/>
        <dbReference type="ChEBI" id="CHEBI:30616"/>
        <dbReference type="ChEBI" id="CHEBI:58069"/>
        <dbReference type="ChEBI" id="CHEBI:60377"/>
        <dbReference type="ChEBI" id="CHEBI:456216"/>
        <dbReference type="EC" id="2.7.4.25"/>
    </reaction>
</comment>
<proteinExistence type="inferred from homology"/>
<name>A0A1Y3GBH9_9EURY</name>
<keyword evidence="5 10" id="KW-0547">Nucleotide-binding</keyword>
<evidence type="ECO:0000256" key="9">
    <source>
        <dbReference type="ARBA" id="ARBA00048478"/>
    </source>
</evidence>
<comment type="subcellular location">
    <subcellularLocation>
        <location evidence="1 10">Cytoplasm</location>
    </subcellularLocation>
</comment>
<evidence type="ECO:0000313" key="11">
    <source>
        <dbReference type="EMBL" id="OUJ18821.1"/>
    </source>
</evidence>
<sequence>MIVAVSGPAGAGTSTTSRAVAKKAKLNHICAGQIFREMATDNKMTLERFSEYAEQNPEIDHKIDQKQKEIAENKNNILLEGRLAGWMAENADIKIWLKAPLKLRAKRVAKRENIQLKQALHEVKEREKSEKTRYQEYYQIDIDDLTIYDLIIDTANWNKQSVINIIDTAINNYNEETG</sequence>
<dbReference type="SUPFAM" id="SSF52540">
    <property type="entry name" value="P-loop containing nucleoside triphosphate hydrolases"/>
    <property type="match status" value="1"/>
</dbReference>
<dbReference type="RefSeq" id="WP_086636877.1">
    <property type="nucleotide sequence ID" value="NZ_MRZU01000003.1"/>
</dbReference>
<dbReference type="OrthoDB" id="31096at2157"/>
<protein>
    <recommendedName>
        <fullName evidence="10">Cytidylate kinase</fullName>
        <shortName evidence="10">CK</shortName>
        <ecNumber evidence="10">2.7.4.25</ecNumber>
    </recommendedName>
    <alternativeName>
        <fullName evidence="10">Cytidine monophosphate kinase</fullName>
        <shortName evidence="10">CMP kinase</shortName>
    </alternativeName>
</protein>
<keyword evidence="4 10" id="KW-0808">Transferase</keyword>
<dbReference type="GO" id="GO:0036431">
    <property type="term" value="F:dCMP kinase activity"/>
    <property type="evidence" value="ECO:0007669"/>
    <property type="project" value="InterPro"/>
</dbReference>